<evidence type="ECO:0000313" key="3">
    <source>
        <dbReference type="Proteomes" id="UP001300692"/>
    </source>
</evidence>
<evidence type="ECO:0000313" key="2">
    <source>
        <dbReference type="EMBL" id="MCV9386256.1"/>
    </source>
</evidence>
<keyword evidence="3" id="KW-1185">Reference proteome</keyword>
<keyword evidence="1" id="KW-0812">Transmembrane</keyword>
<proteinExistence type="predicted"/>
<dbReference type="Proteomes" id="UP001300692">
    <property type="component" value="Unassembled WGS sequence"/>
</dbReference>
<gene>
    <name evidence="2" type="ORF">N7U62_06245</name>
</gene>
<keyword evidence="1" id="KW-0472">Membrane</keyword>
<keyword evidence="1" id="KW-1133">Transmembrane helix</keyword>
<sequence>MFKYYFEQIHNVEIWPIISLSIFFVFFIGLIWWVVKADRKYIDEMKNLPIDEL</sequence>
<comment type="caution">
    <text evidence="2">The sequence shown here is derived from an EMBL/GenBank/DDBJ whole genome shotgun (WGS) entry which is preliminary data.</text>
</comment>
<dbReference type="EMBL" id="JAOYOD010000001">
    <property type="protein sequence ID" value="MCV9386256.1"/>
    <property type="molecule type" value="Genomic_DNA"/>
</dbReference>
<accession>A0ABT3CRC8</accession>
<organism evidence="2 3">
    <name type="scientific">Reichenbachiella ulvae</name>
    <dbReference type="NCBI Taxonomy" id="2980104"/>
    <lineage>
        <taxon>Bacteria</taxon>
        <taxon>Pseudomonadati</taxon>
        <taxon>Bacteroidota</taxon>
        <taxon>Cytophagia</taxon>
        <taxon>Cytophagales</taxon>
        <taxon>Reichenbachiellaceae</taxon>
        <taxon>Reichenbachiella</taxon>
    </lineage>
</organism>
<evidence type="ECO:0000256" key="1">
    <source>
        <dbReference type="SAM" id="Phobius"/>
    </source>
</evidence>
<reference evidence="2 3" key="1">
    <citation type="submission" date="2022-10" db="EMBL/GenBank/DDBJ databases">
        <title>Comparative genomics and taxonomic characterization of three novel marine species of genus Reichenbachiella exhibiting antioxidant and polysaccharide degradation activities.</title>
        <authorList>
            <person name="Muhammad N."/>
            <person name="Lee Y.-J."/>
            <person name="Ko J."/>
            <person name="Kim S.-G."/>
        </authorList>
    </citation>
    <scope>NUCLEOTIDE SEQUENCE [LARGE SCALE GENOMIC DNA]</scope>
    <source>
        <strain evidence="2 3">ABR2-5</strain>
    </source>
</reference>
<feature type="transmembrane region" description="Helical" evidence="1">
    <location>
        <begin position="14"/>
        <end position="35"/>
    </location>
</feature>
<protein>
    <submittedName>
        <fullName evidence="2">Cytochrome C oxidase Cbb3</fullName>
    </submittedName>
</protein>
<name>A0ABT3CRC8_9BACT</name>